<keyword evidence="1" id="KW-0732">Signal</keyword>
<evidence type="ECO:0000313" key="3">
    <source>
        <dbReference type="EMBL" id="TGE39623.1"/>
    </source>
</evidence>
<dbReference type="PROSITE" id="PS51257">
    <property type="entry name" value="PROKAR_LIPOPROTEIN"/>
    <property type="match status" value="1"/>
</dbReference>
<keyword evidence="4" id="KW-1185">Reference proteome</keyword>
<dbReference type="AlphaFoldDB" id="A0A4Z0RCC3"/>
<name>A0A4Z0RCC3_9FIRM</name>
<dbReference type="OrthoDB" id="1902950at2"/>
<dbReference type="RefSeq" id="WP_135544563.1">
    <property type="nucleotide sequence ID" value="NZ_SPQQ01000001.1"/>
</dbReference>
<evidence type="ECO:0000256" key="1">
    <source>
        <dbReference type="ARBA" id="ARBA00022729"/>
    </source>
</evidence>
<dbReference type="Gene3D" id="2.60.40.1240">
    <property type="match status" value="1"/>
</dbReference>
<dbReference type="EMBL" id="SPQQ01000001">
    <property type="protein sequence ID" value="TGE39623.1"/>
    <property type="molecule type" value="Genomic_DNA"/>
</dbReference>
<sequence>MRKLIVGLLIMVMILVVGCGSQSSSSNVKQSDSPQVQEKKNDESKNVSAKNLAIGEKFKLKDWDVTLESFEFNKTVTNKRESMSSSTEDGNKYLILRLNVTNNGTKADGFIKTIDGVSIKVVYNDKYEYKNTKTLFDGDLANDWIQPLASNKGFTVIKVPDKVADDSAGINVIFQLNDQTAQVKIR</sequence>
<organism evidence="3 4">
    <name type="scientific">Desulfosporosinus fructosivorans</name>
    <dbReference type="NCBI Taxonomy" id="2018669"/>
    <lineage>
        <taxon>Bacteria</taxon>
        <taxon>Bacillati</taxon>
        <taxon>Bacillota</taxon>
        <taxon>Clostridia</taxon>
        <taxon>Eubacteriales</taxon>
        <taxon>Desulfitobacteriaceae</taxon>
        <taxon>Desulfosporosinus</taxon>
    </lineage>
</organism>
<evidence type="ECO:0000313" key="4">
    <source>
        <dbReference type="Proteomes" id="UP000298460"/>
    </source>
</evidence>
<protein>
    <submittedName>
        <fullName evidence="3">DUF4352 domain-containing protein</fullName>
    </submittedName>
</protein>
<dbReference type="InterPro" id="IPR029050">
    <property type="entry name" value="Immunoprotect_excell_Ig-like"/>
</dbReference>
<evidence type="ECO:0000256" key="2">
    <source>
        <dbReference type="SAM" id="MobiDB-lite"/>
    </source>
</evidence>
<gene>
    <name evidence="3" type="ORF">E4K67_01025</name>
</gene>
<dbReference type="Proteomes" id="UP000298460">
    <property type="component" value="Unassembled WGS sequence"/>
</dbReference>
<reference evidence="3 4" key="1">
    <citation type="submission" date="2019-03" db="EMBL/GenBank/DDBJ databases">
        <title>Draft Genome Sequence of Desulfosporosinus fructosivorans Strain 63.6F, Isolated from Marine Sediment in the Baltic Sea.</title>
        <authorList>
            <person name="Hausmann B."/>
            <person name="Vandieken V."/>
            <person name="Pjevac P."/>
            <person name="Schreck K."/>
            <person name="Herbold C.W."/>
            <person name="Loy A."/>
        </authorList>
    </citation>
    <scope>NUCLEOTIDE SEQUENCE [LARGE SCALE GENOMIC DNA]</scope>
    <source>
        <strain evidence="3 4">63.6F</strain>
    </source>
</reference>
<feature type="region of interest" description="Disordered" evidence="2">
    <location>
        <begin position="24"/>
        <end position="47"/>
    </location>
</feature>
<accession>A0A4Z0RCC3</accession>
<proteinExistence type="predicted"/>
<comment type="caution">
    <text evidence="3">The sequence shown here is derived from an EMBL/GenBank/DDBJ whole genome shotgun (WGS) entry which is preliminary data.</text>
</comment>
<feature type="compositionally biased region" description="Low complexity" evidence="2">
    <location>
        <begin position="24"/>
        <end position="35"/>
    </location>
</feature>